<accession>A0ABV4CKG2</accession>
<evidence type="ECO:0000313" key="1">
    <source>
        <dbReference type="EMBL" id="MEY8041595.1"/>
    </source>
</evidence>
<comment type="caution">
    <text evidence="1">The sequence shown here is derived from an EMBL/GenBank/DDBJ whole genome shotgun (WGS) entry which is preliminary data.</text>
</comment>
<dbReference type="RefSeq" id="WP_345358905.1">
    <property type="nucleotide sequence ID" value="NZ_BAABII010000004.1"/>
</dbReference>
<name>A0ABV4CKG2_9PSEU</name>
<gene>
    <name evidence="1" type="ORF">AB8O55_19485</name>
</gene>
<organism evidence="1 2">
    <name type="scientific">Saccharopolyspora cebuensis</name>
    <dbReference type="NCBI Taxonomy" id="418759"/>
    <lineage>
        <taxon>Bacteria</taxon>
        <taxon>Bacillati</taxon>
        <taxon>Actinomycetota</taxon>
        <taxon>Actinomycetes</taxon>
        <taxon>Pseudonocardiales</taxon>
        <taxon>Pseudonocardiaceae</taxon>
        <taxon>Saccharopolyspora</taxon>
    </lineage>
</organism>
<dbReference type="EMBL" id="JBGEHV010000039">
    <property type="protein sequence ID" value="MEY8041595.1"/>
    <property type="molecule type" value="Genomic_DNA"/>
</dbReference>
<sequence>MVAPASPEEAPHISALRRAAEGGFRFRPLPGPPGAEITALYAERHGLGIVETIAVRDIGEAVATRTRACDYPTGDPLWQRIGAVADVVLELLDLPAHDQPGAPVRCHRPTTALWLPGDLC</sequence>
<proteinExistence type="predicted"/>
<protein>
    <submittedName>
        <fullName evidence="1">Uncharacterized protein</fullName>
    </submittedName>
</protein>
<keyword evidence="2" id="KW-1185">Reference proteome</keyword>
<evidence type="ECO:0000313" key="2">
    <source>
        <dbReference type="Proteomes" id="UP001564626"/>
    </source>
</evidence>
<reference evidence="1 2" key="1">
    <citation type="submission" date="2024-08" db="EMBL/GenBank/DDBJ databases">
        <title>Genome mining of Saccharopolyspora cebuensis PGLac3 from Nigerian medicinal plant.</title>
        <authorList>
            <person name="Ezeobiora C.E."/>
            <person name="Igbokwe N.H."/>
            <person name="Amin D.H."/>
            <person name="Mendie U.E."/>
        </authorList>
    </citation>
    <scope>NUCLEOTIDE SEQUENCE [LARGE SCALE GENOMIC DNA]</scope>
    <source>
        <strain evidence="1 2">PGLac3</strain>
    </source>
</reference>
<dbReference type="Proteomes" id="UP001564626">
    <property type="component" value="Unassembled WGS sequence"/>
</dbReference>